<feature type="domain" description="DUF3823" evidence="1">
    <location>
        <begin position="29"/>
        <end position="121"/>
    </location>
</feature>
<dbReference type="EMBL" id="JASHIF010000018">
    <property type="protein sequence ID" value="MDI9861264.1"/>
    <property type="molecule type" value="Genomic_DNA"/>
</dbReference>
<dbReference type="Pfam" id="PF12866">
    <property type="entry name" value="DUF3823"/>
    <property type="match status" value="1"/>
</dbReference>
<evidence type="ECO:0000313" key="3">
    <source>
        <dbReference type="EMBL" id="MDI9861264.1"/>
    </source>
</evidence>
<proteinExistence type="predicted"/>
<name>A0ABT6YCT7_9BACT</name>
<dbReference type="PROSITE" id="PS51257">
    <property type="entry name" value="PROKAR_LIPOPROTEIN"/>
    <property type="match status" value="1"/>
</dbReference>
<reference evidence="3 4" key="1">
    <citation type="submission" date="2023-05" db="EMBL/GenBank/DDBJ databases">
        <title>Novel species of genus Flectobacillus isolated from stream in China.</title>
        <authorList>
            <person name="Lu H."/>
        </authorList>
    </citation>
    <scope>NUCLEOTIDE SEQUENCE [LARGE SCALE GENOMIC DNA]</scope>
    <source>
        <strain evidence="3 4">KCTC 42575</strain>
    </source>
</reference>
<comment type="caution">
    <text evidence="3">The sequence shown here is derived from an EMBL/GenBank/DDBJ whole genome shotgun (WGS) entry which is preliminary data.</text>
</comment>
<dbReference type="Pfam" id="PF18003">
    <property type="entry name" value="DUF3823_C"/>
    <property type="match status" value="1"/>
</dbReference>
<accession>A0ABT6YCT7</accession>
<gene>
    <name evidence="3" type="ORF">QM524_18745</name>
</gene>
<dbReference type="RefSeq" id="WP_283345751.1">
    <property type="nucleotide sequence ID" value="NZ_JASHIF010000018.1"/>
</dbReference>
<evidence type="ECO:0000313" key="4">
    <source>
        <dbReference type="Proteomes" id="UP001236507"/>
    </source>
</evidence>
<organism evidence="3 4">
    <name type="scientific">Flectobacillus roseus</name>
    <dbReference type="NCBI Taxonomy" id="502259"/>
    <lineage>
        <taxon>Bacteria</taxon>
        <taxon>Pseudomonadati</taxon>
        <taxon>Bacteroidota</taxon>
        <taxon>Cytophagia</taxon>
        <taxon>Cytophagales</taxon>
        <taxon>Flectobacillaceae</taxon>
        <taxon>Flectobacillus</taxon>
    </lineage>
</organism>
<protein>
    <submittedName>
        <fullName evidence="3">DUF3823 domain-containing protein</fullName>
    </submittedName>
</protein>
<dbReference type="Proteomes" id="UP001236507">
    <property type="component" value="Unassembled WGS sequence"/>
</dbReference>
<dbReference type="Gene3D" id="2.60.40.1120">
    <property type="entry name" value="Carboxypeptidase-like, regulatory domain"/>
    <property type="match status" value="1"/>
</dbReference>
<evidence type="ECO:0000259" key="1">
    <source>
        <dbReference type="Pfam" id="PF12866"/>
    </source>
</evidence>
<dbReference type="InterPro" id="IPR024278">
    <property type="entry name" value="DUF3823_N"/>
</dbReference>
<keyword evidence="4" id="KW-1185">Reference proteome</keyword>
<evidence type="ECO:0000259" key="2">
    <source>
        <dbReference type="Pfam" id="PF18003"/>
    </source>
</evidence>
<dbReference type="Gene3D" id="2.60.40.2060">
    <property type="match status" value="1"/>
</dbReference>
<sequence length="232" mass="25377">MKILKYFVVLAGLLLVACSKDNYVAPSITLKGRIVYGGEPLNLEYSQVGMQLWEPGWGKLAPIDVTVSQEGTFSSLLFAGKYKLIIPKGQGPFMTKAQQGSSSDTLYVDLKDNQNIDIEVTPYYLVRNTKFASEAGVISSTFDLSKVITDANAKNIERVSLYINKTQFVAGSTNIAATNLTGANITNLTGIKMSVNVPTINPDQNYVYARVGLKIAGVEDMIFSPIQKIQYK</sequence>
<dbReference type="InterPro" id="IPR041186">
    <property type="entry name" value="DUF3823_C"/>
</dbReference>
<feature type="domain" description="DUF3823" evidence="2">
    <location>
        <begin position="124"/>
        <end position="228"/>
    </location>
</feature>